<sequence length="516" mass="57434">MKDNNVALVENVMSRSGKVETHIDVNYGDEMDFGDDPDPNDGNNEDDDNDDSDSSSSGSSVARLVQTARNLVQVEKAEQIAQETSEHLTLADSQLTDEEDQTHSVELSKSDTDTDQSLNVFNKPTINSLPVLIDPNGAIKSMRISAKAAATLGIDLSEKTEGLLTVPYQVETGQRLKNKHKDYFKKKIDKEFVGQLQRANKYEGTPRESIHESLERLPIFDNESKKSTSSQQYRNEKSDGLSRNSFSPSDFMSTSPRHSTAIGSIGGKKNKIGFQFFRPKTSIQPGAKLVQVKELKRMIRAGKPSYEQIHNWGHSFEALLNDKYGLALFKDFLSTEFSDENIEFWIACQDYKHTTNPKKLAIKANQIFTEFIAVQANREVNLDSKTRLQTEADLSNPTVNTLENAQKRIQALMEKDSYRRFLRSEVYLTMLKEARETAKAAATAALAASLQEASDELDEPVFQLVHSTTYTSPFSFLSTFGSTFSAQNTPSLTLPGVAAAAAKADAGLNNIQDYNY</sequence>
<feature type="region of interest" description="Disordered" evidence="1">
    <location>
        <begin position="86"/>
        <end position="116"/>
    </location>
</feature>
<evidence type="ECO:0000313" key="3">
    <source>
        <dbReference type="Proteomes" id="UP000050791"/>
    </source>
</evidence>
<feature type="region of interest" description="Disordered" evidence="1">
    <location>
        <begin position="27"/>
        <end position="62"/>
    </location>
</feature>
<dbReference type="AlphaFoldDB" id="A0AA85AZ90"/>
<dbReference type="Gene3D" id="1.10.167.10">
    <property type="entry name" value="Regulator of G-protein Signalling 4, domain 2"/>
    <property type="match status" value="1"/>
</dbReference>
<dbReference type="InterPro" id="IPR024066">
    <property type="entry name" value="RGS_subdom1/3"/>
</dbReference>
<feature type="compositionally biased region" description="Acidic residues" evidence="1">
    <location>
        <begin position="27"/>
        <end position="53"/>
    </location>
</feature>
<dbReference type="PROSITE" id="PS50132">
    <property type="entry name" value="RGS"/>
    <property type="match status" value="1"/>
</dbReference>
<protein>
    <recommendedName>
        <fullName evidence="2">RGS domain-containing protein</fullName>
    </recommendedName>
</protein>
<dbReference type="FunFam" id="1.10.167.10:FF:000001">
    <property type="entry name" value="Putative regulator of g-protein signaling 12"/>
    <property type="match status" value="1"/>
</dbReference>
<dbReference type="Proteomes" id="UP000050791">
    <property type="component" value="Unassembled WGS sequence"/>
</dbReference>
<accession>A0AA85AZ90</accession>
<dbReference type="PRINTS" id="PR01301">
    <property type="entry name" value="RGSPROTEIN"/>
</dbReference>
<feature type="compositionally biased region" description="Basic and acidic residues" evidence="1">
    <location>
        <begin position="101"/>
        <end position="112"/>
    </location>
</feature>
<reference evidence="4" key="1">
    <citation type="submission" date="2023-11" db="UniProtKB">
        <authorList>
            <consortium name="WormBaseParasite"/>
        </authorList>
    </citation>
    <scope>IDENTIFICATION</scope>
</reference>
<feature type="domain" description="RGS" evidence="2">
    <location>
        <begin position="315"/>
        <end position="431"/>
    </location>
</feature>
<dbReference type="PANTHER" id="PTHR10845:SF259">
    <property type="entry name" value="RGS DOMAIN-CONTAINING PROTEIN-RELATED"/>
    <property type="match status" value="1"/>
</dbReference>
<organism evidence="3 4">
    <name type="scientific">Schistosoma mattheei</name>
    <dbReference type="NCBI Taxonomy" id="31246"/>
    <lineage>
        <taxon>Eukaryota</taxon>
        <taxon>Metazoa</taxon>
        <taxon>Spiralia</taxon>
        <taxon>Lophotrochozoa</taxon>
        <taxon>Platyhelminthes</taxon>
        <taxon>Trematoda</taxon>
        <taxon>Digenea</taxon>
        <taxon>Strigeidida</taxon>
        <taxon>Schistosomatoidea</taxon>
        <taxon>Schistosomatidae</taxon>
        <taxon>Schistosoma</taxon>
    </lineage>
</organism>
<name>A0AA85AZ90_9TREM</name>
<dbReference type="InterPro" id="IPR044926">
    <property type="entry name" value="RGS_subdomain_2"/>
</dbReference>
<feature type="compositionally biased region" description="Basic and acidic residues" evidence="1">
    <location>
        <begin position="200"/>
        <end position="215"/>
    </location>
</feature>
<evidence type="ECO:0000313" key="4">
    <source>
        <dbReference type="WBParaSite" id="SMTH1_21130.1"/>
    </source>
</evidence>
<feature type="region of interest" description="Disordered" evidence="1">
    <location>
        <begin position="199"/>
        <end position="266"/>
    </location>
</feature>
<dbReference type="SUPFAM" id="SSF48097">
    <property type="entry name" value="Regulator of G-protein signaling, RGS"/>
    <property type="match status" value="1"/>
</dbReference>
<dbReference type="WBParaSite" id="SMTH1_21130.1">
    <property type="protein sequence ID" value="SMTH1_21130.1"/>
    <property type="gene ID" value="SMTH1_21130"/>
</dbReference>
<dbReference type="SMART" id="SM00315">
    <property type="entry name" value="RGS"/>
    <property type="match status" value="1"/>
</dbReference>
<evidence type="ECO:0000256" key="1">
    <source>
        <dbReference type="SAM" id="MobiDB-lite"/>
    </source>
</evidence>
<proteinExistence type="predicted"/>
<dbReference type="Gene3D" id="1.10.196.10">
    <property type="match status" value="2"/>
</dbReference>
<dbReference type="PANTHER" id="PTHR10845">
    <property type="entry name" value="REGULATOR OF G PROTEIN SIGNALING"/>
    <property type="match status" value="1"/>
</dbReference>
<dbReference type="InterPro" id="IPR036305">
    <property type="entry name" value="RGS_sf"/>
</dbReference>
<dbReference type="Pfam" id="PF00615">
    <property type="entry name" value="RGS"/>
    <property type="match status" value="1"/>
</dbReference>
<dbReference type="InterPro" id="IPR016137">
    <property type="entry name" value="RGS"/>
</dbReference>
<feature type="compositionally biased region" description="Polar residues" evidence="1">
    <location>
        <begin position="241"/>
        <end position="258"/>
    </location>
</feature>
<evidence type="ECO:0000259" key="2">
    <source>
        <dbReference type="PROSITE" id="PS50132"/>
    </source>
</evidence>